<comment type="subcellular location">
    <subcellularLocation>
        <location evidence="1">Cell membrane</location>
        <topology evidence="1">Multi-pass membrane protein</topology>
    </subcellularLocation>
</comment>
<evidence type="ECO:0000256" key="7">
    <source>
        <dbReference type="SAM" id="MobiDB-lite"/>
    </source>
</evidence>
<dbReference type="Gene3D" id="1.20.144.10">
    <property type="entry name" value="Phosphatidic acid phosphatase type 2/haloperoxidase"/>
    <property type="match status" value="1"/>
</dbReference>
<evidence type="ECO:0000256" key="5">
    <source>
        <dbReference type="ARBA" id="ARBA00022989"/>
    </source>
</evidence>
<keyword evidence="4" id="KW-0378">Hydrolase</keyword>
<organism evidence="9 10">
    <name type="scientific">Streptomyces cellulosae</name>
    <dbReference type="NCBI Taxonomy" id="1968"/>
    <lineage>
        <taxon>Bacteria</taxon>
        <taxon>Bacillati</taxon>
        <taxon>Actinomycetota</taxon>
        <taxon>Actinomycetes</taxon>
        <taxon>Kitasatosporales</taxon>
        <taxon>Streptomycetaceae</taxon>
        <taxon>Streptomyces</taxon>
    </lineage>
</organism>
<accession>A0ABW7XTX2</accession>
<evidence type="ECO:0000256" key="3">
    <source>
        <dbReference type="ARBA" id="ARBA00022692"/>
    </source>
</evidence>
<evidence type="ECO:0000256" key="6">
    <source>
        <dbReference type="ARBA" id="ARBA00023136"/>
    </source>
</evidence>
<evidence type="ECO:0000313" key="9">
    <source>
        <dbReference type="EMBL" id="MFI5673530.1"/>
    </source>
</evidence>
<evidence type="ECO:0000313" key="10">
    <source>
        <dbReference type="Proteomes" id="UP001612415"/>
    </source>
</evidence>
<evidence type="ECO:0000256" key="4">
    <source>
        <dbReference type="ARBA" id="ARBA00022801"/>
    </source>
</evidence>
<dbReference type="PANTHER" id="PTHR14969:SF62">
    <property type="entry name" value="DECAPRENYLPHOSPHORYL-5-PHOSPHORIBOSE PHOSPHATASE RV3807C-RELATED"/>
    <property type="match status" value="1"/>
</dbReference>
<evidence type="ECO:0000256" key="1">
    <source>
        <dbReference type="ARBA" id="ARBA00004651"/>
    </source>
</evidence>
<dbReference type="Proteomes" id="UP001612415">
    <property type="component" value="Unassembled WGS sequence"/>
</dbReference>
<dbReference type="Pfam" id="PF01569">
    <property type="entry name" value="PAP2"/>
    <property type="match status" value="1"/>
</dbReference>
<feature type="compositionally biased region" description="Basic and acidic residues" evidence="7">
    <location>
        <begin position="91"/>
        <end position="105"/>
    </location>
</feature>
<sequence>MRTTLRALHGGDHRLARRVASWRSAGARRVLPVVAEAAEHTKLWWGAAVLMAVAGGWRGRRAAASGVASMVLAMTLSNAVAKQLWERRRPPEEWLPREKAGERPDSSSFPSGHTAAAVGFTAAVCTVWPSAGAVCAVPTLMVAGERVYTGAHYPSDVAVGAAIGLTTTALVRRAPHLALRALT</sequence>
<gene>
    <name evidence="9" type="ORF">ACIA8P_02515</name>
</gene>
<name>A0ABW7XTX2_STRCE</name>
<keyword evidence="5" id="KW-1133">Transmembrane helix</keyword>
<keyword evidence="2" id="KW-1003">Cell membrane</keyword>
<proteinExistence type="predicted"/>
<evidence type="ECO:0000256" key="2">
    <source>
        <dbReference type="ARBA" id="ARBA00022475"/>
    </source>
</evidence>
<comment type="caution">
    <text evidence="9">The sequence shown here is derived from an EMBL/GenBank/DDBJ whole genome shotgun (WGS) entry which is preliminary data.</text>
</comment>
<feature type="region of interest" description="Disordered" evidence="7">
    <location>
        <begin position="91"/>
        <end position="110"/>
    </location>
</feature>
<keyword evidence="10" id="KW-1185">Reference proteome</keyword>
<dbReference type="EMBL" id="JBITDC010000001">
    <property type="protein sequence ID" value="MFI5673530.1"/>
    <property type="molecule type" value="Genomic_DNA"/>
</dbReference>
<protein>
    <submittedName>
        <fullName evidence="9">Phosphatase PAP2 family protein</fullName>
    </submittedName>
</protein>
<dbReference type="InterPro" id="IPR000326">
    <property type="entry name" value="PAP2/HPO"/>
</dbReference>
<reference evidence="9 10" key="1">
    <citation type="submission" date="2024-10" db="EMBL/GenBank/DDBJ databases">
        <title>The Natural Products Discovery Center: Release of the First 8490 Sequenced Strains for Exploring Actinobacteria Biosynthetic Diversity.</title>
        <authorList>
            <person name="Kalkreuter E."/>
            <person name="Kautsar S.A."/>
            <person name="Yang D."/>
            <person name="Bader C.D."/>
            <person name="Teijaro C.N."/>
            <person name="Fluegel L."/>
            <person name="Davis C.M."/>
            <person name="Simpson J.R."/>
            <person name="Lauterbach L."/>
            <person name="Steele A.D."/>
            <person name="Gui C."/>
            <person name="Meng S."/>
            <person name="Li G."/>
            <person name="Viehrig K."/>
            <person name="Ye F."/>
            <person name="Su P."/>
            <person name="Kiefer A.F."/>
            <person name="Nichols A."/>
            <person name="Cepeda A.J."/>
            <person name="Yan W."/>
            <person name="Fan B."/>
            <person name="Jiang Y."/>
            <person name="Adhikari A."/>
            <person name="Zheng C.-J."/>
            <person name="Schuster L."/>
            <person name="Cowan T.M."/>
            <person name="Smanski M.J."/>
            <person name="Chevrette M.G."/>
            <person name="De Carvalho L.P.S."/>
            <person name="Shen B."/>
        </authorList>
    </citation>
    <scope>NUCLEOTIDE SEQUENCE [LARGE SCALE GENOMIC DNA]</scope>
    <source>
        <strain evidence="9 10">NPDC051599</strain>
    </source>
</reference>
<keyword evidence="6" id="KW-0472">Membrane</keyword>
<dbReference type="InterPro" id="IPR036938">
    <property type="entry name" value="PAP2/HPO_sf"/>
</dbReference>
<evidence type="ECO:0000259" key="8">
    <source>
        <dbReference type="SMART" id="SM00014"/>
    </source>
</evidence>
<dbReference type="SUPFAM" id="SSF48317">
    <property type="entry name" value="Acid phosphatase/Vanadium-dependent haloperoxidase"/>
    <property type="match status" value="1"/>
</dbReference>
<dbReference type="SMART" id="SM00014">
    <property type="entry name" value="acidPPc"/>
    <property type="match status" value="1"/>
</dbReference>
<keyword evidence="3" id="KW-0812">Transmembrane</keyword>
<dbReference type="RefSeq" id="WP_398654540.1">
    <property type="nucleotide sequence ID" value="NZ_JBITDC010000001.1"/>
</dbReference>
<feature type="domain" description="Phosphatidic acid phosphatase type 2/haloperoxidase" evidence="8">
    <location>
        <begin position="65"/>
        <end position="172"/>
    </location>
</feature>
<dbReference type="CDD" id="cd01610">
    <property type="entry name" value="PAP2_like"/>
    <property type="match status" value="1"/>
</dbReference>
<dbReference type="PANTHER" id="PTHR14969">
    <property type="entry name" value="SPHINGOSINE-1-PHOSPHATE PHOSPHOHYDROLASE"/>
    <property type="match status" value="1"/>
</dbReference>